<dbReference type="RefSeq" id="WP_093308185.1">
    <property type="nucleotide sequence ID" value="NZ_FNYH01000001.1"/>
</dbReference>
<dbReference type="Proteomes" id="UP000242999">
    <property type="component" value="Unassembled WGS sequence"/>
</dbReference>
<keyword evidence="11" id="KW-1185">Reference proteome</keyword>
<keyword evidence="4 9" id="KW-0028">Amino-acid biosynthesis</keyword>
<accession>A0A1H6QM04</accession>
<dbReference type="GO" id="GO:0006592">
    <property type="term" value="P:ornithine biosynthetic process"/>
    <property type="evidence" value="ECO:0007669"/>
    <property type="project" value="TreeGrafter"/>
</dbReference>
<evidence type="ECO:0000256" key="2">
    <source>
        <dbReference type="ARBA" id="ARBA00011475"/>
    </source>
</evidence>
<feature type="binding site" evidence="9">
    <location>
        <position position="155"/>
    </location>
    <ligand>
        <name>substrate</name>
    </ligand>
</feature>
<organism evidence="10 11">
    <name type="scientific">Allopseudospirillum japonicum</name>
    <dbReference type="NCBI Taxonomy" id="64971"/>
    <lineage>
        <taxon>Bacteria</taxon>
        <taxon>Pseudomonadati</taxon>
        <taxon>Pseudomonadota</taxon>
        <taxon>Gammaproteobacteria</taxon>
        <taxon>Oceanospirillales</taxon>
        <taxon>Oceanospirillaceae</taxon>
        <taxon>Allopseudospirillum</taxon>
    </lineage>
</organism>
<dbReference type="NCBIfam" id="TIGR00120">
    <property type="entry name" value="ArgJ"/>
    <property type="match status" value="1"/>
</dbReference>
<keyword evidence="6 9" id="KW-0068">Autocatalytic cleavage</keyword>
<feature type="binding site" evidence="9">
    <location>
        <position position="399"/>
    </location>
    <ligand>
        <name>substrate</name>
    </ligand>
</feature>
<dbReference type="SUPFAM" id="SSF56266">
    <property type="entry name" value="DmpA/ArgJ-like"/>
    <property type="match status" value="1"/>
</dbReference>
<evidence type="ECO:0000256" key="6">
    <source>
        <dbReference type="ARBA" id="ARBA00022813"/>
    </source>
</evidence>
<dbReference type="AlphaFoldDB" id="A0A1H6QM04"/>
<comment type="function">
    <text evidence="9">Catalyzes two activities which are involved in the cyclic version of arginine biosynthesis: the synthesis of N-acetylglutamate from glutamate and acetyl-CoA as the acetyl donor, and of ornithine by transacetylation between N(2)-acetylornithine and glutamate.</text>
</comment>
<feature type="site" description="Cleavage; by autolysis" evidence="9">
    <location>
        <begin position="191"/>
        <end position="192"/>
    </location>
</feature>
<evidence type="ECO:0000256" key="1">
    <source>
        <dbReference type="ARBA" id="ARBA00006774"/>
    </source>
</evidence>
<dbReference type="HAMAP" id="MF_01106">
    <property type="entry name" value="ArgJ"/>
    <property type="match status" value="1"/>
</dbReference>
<comment type="similarity">
    <text evidence="1 9">Belongs to the ArgJ family.</text>
</comment>
<dbReference type="Gene3D" id="3.60.70.12">
    <property type="entry name" value="L-amino peptidase D-ALA esterase/amidase"/>
    <property type="match status" value="1"/>
</dbReference>
<comment type="pathway">
    <text evidence="9">Amino-acid biosynthesis; L-arginine biosynthesis; N(2)-acetyl-L-ornithine from L-glutamate: step 1/4.</text>
</comment>
<sequence>MAVGELPLPEFYPIQGVRLGITSAGIKRVGRQDLVLIEAAAGSQIAATFTQNAFCAAPVQIAKKHWQTNTQGPLYLLINTGNANAGTGTQGLEDAMATCQGVAKLTQTPVESVLPFSTGVIGEPLPVEKILHALPQAYANLDAHQWVQAAQGIMTTDTRPKGASLCVQIDGQNVHLSGISKGAGMIQPNMATMLAFIATDAKLDAQILQKLHTRAVQKSFNRITVDSDTSTNDACILIASGQGAHLQSEAALQAFQQALETLQLALAQAIVRDGEGATKFVEVCVEQATTEQEALQVGFTVANSPLVKTALYACDANWGRILAAVGRAGVLNLDVNQIHIWLNDVCIVEAGARAASYTEEAGSQVMQQEEIKIRIALARGTVHASVWTSDLSHEYVSINADYRS</sequence>
<evidence type="ECO:0000256" key="7">
    <source>
        <dbReference type="ARBA" id="ARBA00023315"/>
    </source>
</evidence>
<keyword evidence="9" id="KW-0963">Cytoplasm</keyword>
<evidence type="ECO:0000256" key="5">
    <source>
        <dbReference type="ARBA" id="ARBA00022679"/>
    </source>
</evidence>
<feature type="binding site" evidence="9">
    <location>
        <position position="181"/>
    </location>
    <ligand>
        <name>substrate</name>
    </ligand>
</feature>
<gene>
    <name evidence="9" type="primary">argJ</name>
    <name evidence="10" type="ORF">SAMN05421831_101310</name>
</gene>
<dbReference type="OrthoDB" id="9804242at2"/>
<dbReference type="InterPro" id="IPR002813">
    <property type="entry name" value="Arg_biosynth_ArgJ"/>
</dbReference>
<feature type="binding site" evidence="9">
    <location>
        <position position="192"/>
    </location>
    <ligand>
        <name>substrate</name>
    </ligand>
</feature>
<keyword evidence="7 9" id="KW-0012">Acyltransferase</keyword>
<dbReference type="FunFam" id="3.60.70.12:FF:000001">
    <property type="entry name" value="Arginine biosynthesis bifunctional protein ArgJ, chloroplastic"/>
    <property type="match status" value="1"/>
</dbReference>
<comment type="subcellular location">
    <subcellularLocation>
        <location evidence="9">Cytoplasm</location>
    </subcellularLocation>
</comment>
<proteinExistence type="inferred from homology"/>
<dbReference type="EMBL" id="FNYH01000001">
    <property type="protein sequence ID" value="SEI40345.1"/>
    <property type="molecule type" value="Genomic_DNA"/>
</dbReference>
<feature type="binding site" evidence="9">
    <location>
        <position position="275"/>
    </location>
    <ligand>
        <name>substrate</name>
    </ligand>
</feature>
<dbReference type="GO" id="GO:0005737">
    <property type="term" value="C:cytoplasm"/>
    <property type="evidence" value="ECO:0007669"/>
    <property type="project" value="UniProtKB-SubCell"/>
</dbReference>
<dbReference type="GO" id="GO:0004358">
    <property type="term" value="F:L-glutamate N-acetyltransferase activity, acting on acetyl-L-ornithine as donor"/>
    <property type="evidence" value="ECO:0007669"/>
    <property type="project" value="UniProtKB-UniRule"/>
</dbReference>
<keyword evidence="5 9" id="KW-0808">Transferase</keyword>
<dbReference type="CDD" id="cd02152">
    <property type="entry name" value="OAT"/>
    <property type="match status" value="1"/>
</dbReference>
<dbReference type="EC" id="2.3.1.1" evidence="9"/>
<evidence type="ECO:0000313" key="11">
    <source>
        <dbReference type="Proteomes" id="UP000242999"/>
    </source>
</evidence>
<comment type="catalytic activity">
    <reaction evidence="9">
        <text>L-glutamate + acetyl-CoA = N-acetyl-L-glutamate + CoA + H(+)</text>
        <dbReference type="Rhea" id="RHEA:24292"/>
        <dbReference type="ChEBI" id="CHEBI:15378"/>
        <dbReference type="ChEBI" id="CHEBI:29985"/>
        <dbReference type="ChEBI" id="CHEBI:44337"/>
        <dbReference type="ChEBI" id="CHEBI:57287"/>
        <dbReference type="ChEBI" id="CHEBI:57288"/>
        <dbReference type="EC" id="2.3.1.1"/>
    </reaction>
</comment>
<comment type="pathway">
    <text evidence="9">Amino-acid biosynthesis; L-arginine biosynthesis; L-ornithine and N-acetyl-L-glutamate from L-glutamate and N(2)-acetyl-L-ornithine (cyclic): step 1/1.</text>
</comment>
<comment type="catalytic activity">
    <reaction evidence="8 9">
        <text>N(2)-acetyl-L-ornithine + L-glutamate = N-acetyl-L-glutamate + L-ornithine</text>
        <dbReference type="Rhea" id="RHEA:15349"/>
        <dbReference type="ChEBI" id="CHEBI:29985"/>
        <dbReference type="ChEBI" id="CHEBI:44337"/>
        <dbReference type="ChEBI" id="CHEBI:46911"/>
        <dbReference type="ChEBI" id="CHEBI:57805"/>
        <dbReference type="EC" id="2.3.1.35"/>
    </reaction>
</comment>
<dbReference type="NCBIfam" id="NF003802">
    <property type="entry name" value="PRK05388.1"/>
    <property type="match status" value="1"/>
</dbReference>
<dbReference type="PANTHER" id="PTHR23100:SF0">
    <property type="entry name" value="ARGININE BIOSYNTHESIS BIFUNCTIONAL PROTEIN ARGJ, MITOCHONDRIAL"/>
    <property type="match status" value="1"/>
</dbReference>
<dbReference type="EC" id="2.3.1.35" evidence="9"/>
<dbReference type="GO" id="GO:0006526">
    <property type="term" value="P:L-arginine biosynthetic process"/>
    <property type="evidence" value="ECO:0007669"/>
    <property type="project" value="UniProtKB-UniRule"/>
</dbReference>
<feature type="binding site" evidence="9">
    <location>
        <position position="404"/>
    </location>
    <ligand>
        <name>substrate</name>
    </ligand>
</feature>
<dbReference type="FunFam" id="3.10.20.340:FF:000001">
    <property type="entry name" value="Arginine biosynthesis bifunctional protein ArgJ, chloroplastic"/>
    <property type="match status" value="1"/>
</dbReference>
<reference evidence="11" key="1">
    <citation type="submission" date="2016-10" db="EMBL/GenBank/DDBJ databases">
        <authorList>
            <person name="Varghese N."/>
            <person name="Submissions S."/>
        </authorList>
    </citation>
    <scope>NUCLEOTIDE SEQUENCE [LARGE SCALE GENOMIC DNA]</scope>
    <source>
        <strain evidence="11">DSM 7165</strain>
    </source>
</reference>
<dbReference type="Gene3D" id="3.10.20.340">
    <property type="entry name" value="ArgJ beta chain, C-terminal domain"/>
    <property type="match status" value="1"/>
</dbReference>
<feature type="chain" id="PRO_5023251934" description="Arginine biosynthesis bifunctional protein ArgJ alpha chain" evidence="9">
    <location>
        <begin position="1"/>
        <end position="191"/>
    </location>
</feature>
<comment type="subunit">
    <text evidence="2 9">Heterotetramer of two alpha and two beta chains.</text>
</comment>
<keyword evidence="9" id="KW-0511">Multifunctional enzyme</keyword>
<dbReference type="UniPathway" id="UPA00068">
    <property type="reaction ID" value="UER00106"/>
</dbReference>
<feature type="site" description="Involved in the stabilization of negative charge on the oxyanion by the formation of the oxyanion hole" evidence="9">
    <location>
        <position position="118"/>
    </location>
</feature>
<protein>
    <recommendedName>
        <fullName evidence="9">Arginine biosynthesis bifunctional protein ArgJ</fullName>
    </recommendedName>
    <domain>
        <recommendedName>
            <fullName evidence="9">Glutamate N-acetyltransferase</fullName>
            <ecNumber evidence="9">2.3.1.35</ecNumber>
        </recommendedName>
        <alternativeName>
            <fullName evidence="9">Ornithine acetyltransferase</fullName>
            <shortName evidence="9">OATase</shortName>
        </alternativeName>
        <alternativeName>
            <fullName evidence="9">Ornithine transacetylase</fullName>
        </alternativeName>
    </domain>
    <domain>
        <recommendedName>
            <fullName evidence="9">Amino-acid acetyltransferase</fullName>
            <ecNumber evidence="9">2.3.1.1</ecNumber>
        </recommendedName>
        <alternativeName>
            <fullName evidence="9">N-acetylglutamate synthase</fullName>
            <shortName evidence="9">AGSase</shortName>
        </alternativeName>
    </domain>
    <component>
        <recommendedName>
            <fullName evidence="9">Arginine biosynthesis bifunctional protein ArgJ alpha chain</fullName>
        </recommendedName>
    </component>
    <component>
        <recommendedName>
            <fullName evidence="9">Arginine biosynthesis bifunctional protein ArgJ beta chain</fullName>
        </recommendedName>
    </component>
</protein>
<evidence type="ECO:0000256" key="8">
    <source>
        <dbReference type="ARBA" id="ARBA00049439"/>
    </source>
</evidence>
<feature type="chain" id="PRO_5023251935" description="Arginine biosynthesis bifunctional protein ArgJ beta chain" evidence="9">
    <location>
        <begin position="192"/>
        <end position="404"/>
    </location>
</feature>
<evidence type="ECO:0000256" key="3">
    <source>
        <dbReference type="ARBA" id="ARBA00022571"/>
    </source>
</evidence>
<dbReference type="InterPro" id="IPR042195">
    <property type="entry name" value="ArgJ_beta_C"/>
</dbReference>
<dbReference type="Pfam" id="PF01960">
    <property type="entry name" value="ArgJ"/>
    <property type="match status" value="1"/>
</dbReference>
<dbReference type="GO" id="GO:0004042">
    <property type="term" value="F:L-glutamate N-acetyltransferase activity"/>
    <property type="evidence" value="ECO:0007669"/>
    <property type="project" value="UniProtKB-UniRule"/>
</dbReference>
<name>A0A1H6QM04_9GAMM</name>
<evidence type="ECO:0000313" key="10">
    <source>
        <dbReference type="EMBL" id="SEI40345.1"/>
    </source>
</evidence>
<keyword evidence="3 9" id="KW-0055">Arginine biosynthesis</keyword>
<feature type="active site" description="Nucleophile" evidence="9">
    <location>
        <position position="192"/>
    </location>
</feature>
<dbReference type="STRING" id="64971.SAMN05421831_101310"/>
<dbReference type="PANTHER" id="PTHR23100">
    <property type="entry name" value="ARGININE BIOSYNTHESIS BIFUNCTIONAL PROTEIN ARGJ"/>
    <property type="match status" value="1"/>
</dbReference>
<evidence type="ECO:0000256" key="4">
    <source>
        <dbReference type="ARBA" id="ARBA00022605"/>
    </source>
</evidence>
<feature type="site" description="Involved in the stabilization of negative charge on the oxyanion by the formation of the oxyanion hole" evidence="9">
    <location>
        <position position="119"/>
    </location>
</feature>
<dbReference type="InterPro" id="IPR016117">
    <property type="entry name" value="ArgJ-like_dom_sf"/>
</dbReference>
<evidence type="ECO:0000256" key="9">
    <source>
        <dbReference type="HAMAP-Rule" id="MF_01106"/>
    </source>
</evidence>